<evidence type="ECO:0000313" key="2">
    <source>
        <dbReference type="EMBL" id="MCZ7911447.1"/>
    </source>
</evidence>
<protein>
    <submittedName>
        <fullName evidence="2">NAD(P)H-binding protein</fullName>
    </submittedName>
</protein>
<keyword evidence="3" id="KW-1185">Reference proteome</keyword>
<feature type="domain" description="NmrA-like" evidence="1">
    <location>
        <begin position="5"/>
        <end position="280"/>
    </location>
</feature>
<dbReference type="Proteomes" id="UP001151309">
    <property type="component" value="Unassembled WGS sequence"/>
</dbReference>
<proteinExistence type="predicted"/>
<sequence>MSFIIHGATGAQGGPLFDLLQSKGKTVLAAVRDPAKADGKPSITVDNSSVGSLVEAYNGSDGIFFHLPQAPEPLRIEYARNFLEAITQAKPKRVVISTSGAVIDQAGSAVQVPDDSAMGMLVRGIAESQISYAIVAPRLYLENLLLPMVVGGVKQDGVLLYPIRADLTVSWSSHLDIADVAAKLLTDHGVSGIVGVGQLPGMQGAALADGFAARFNRSVQFEAQSPEDFRKLLEPMFGPAAANIAAFYQALATLDENVVAEETSAQTLLGIKPRSVEQWLDAVLADRT</sequence>
<evidence type="ECO:0000259" key="1">
    <source>
        <dbReference type="Pfam" id="PF05368"/>
    </source>
</evidence>
<gene>
    <name evidence="2" type="ORF">O9X94_19150</name>
</gene>
<organism evidence="2 3">
    <name type="scientific">Agrobacterium leguminum</name>
    <dbReference type="NCBI Taxonomy" id="2792015"/>
    <lineage>
        <taxon>Bacteria</taxon>
        <taxon>Pseudomonadati</taxon>
        <taxon>Pseudomonadota</taxon>
        <taxon>Alphaproteobacteria</taxon>
        <taxon>Hyphomicrobiales</taxon>
        <taxon>Rhizobiaceae</taxon>
        <taxon>Rhizobium/Agrobacterium group</taxon>
        <taxon>Agrobacterium</taxon>
    </lineage>
</organism>
<evidence type="ECO:0000313" key="3">
    <source>
        <dbReference type="Proteomes" id="UP001151309"/>
    </source>
</evidence>
<accession>A0A9X3KIG2</accession>
<comment type="caution">
    <text evidence="2">The sequence shown here is derived from an EMBL/GenBank/DDBJ whole genome shotgun (WGS) entry which is preliminary data.</text>
</comment>
<dbReference type="Pfam" id="PF05368">
    <property type="entry name" value="NmrA"/>
    <property type="match status" value="1"/>
</dbReference>
<dbReference type="RefSeq" id="WP_269832231.1">
    <property type="nucleotide sequence ID" value="NZ_JAPZLT010000011.1"/>
</dbReference>
<dbReference type="InterPro" id="IPR036291">
    <property type="entry name" value="NAD(P)-bd_dom_sf"/>
</dbReference>
<reference evidence="2" key="1">
    <citation type="submission" date="2022-12" db="EMBL/GenBank/DDBJ databases">
        <title>Draft genome sequences of 22 rhizogenic Agrobacterium biovar 1 strains, the causative agent of hairy root disease.</title>
        <authorList>
            <person name="Kim N."/>
            <person name="Vargas P."/>
            <person name="Rediers H."/>
        </authorList>
    </citation>
    <scope>NUCLEOTIDE SEQUENCE</scope>
    <source>
        <strain evidence="2">ST07.17.026</strain>
    </source>
</reference>
<dbReference type="Gene3D" id="3.40.50.720">
    <property type="entry name" value="NAD(P)-binding Rossmann-like Domain"/>
    <property type="match status" value="1"/>
</dbReference>
<dbReference type="PANTHER" id="PTHR43162:SF1">
    <property type="entry name" value="PRESTALK A DIFFERENTIATION PROTEIN A"/>
    <property type="match status" value="1"/>
</dbReference>
<dbReference type="InterPro" id="IPR051604">
    <property type="entry name" value="Ergot_Alk_Oxidoreductase"/>
</dbReference>
<dbReference type="PANTHER" id="PTHR43162">
    <property type="match status" value="1"/>
</dbReference>
<dbReference type="SUPFAM" id="SSF51735">
    <property type="entry name" value="NAD(P)-binding Rossmann-fold domains"/>
    <property type="match status" value="1"/>
</dbReference>
<dbReference type="InterPro" id="IPR008030">
    <property type="entry name" value="NmrA-like"/>
</dbReference>
<dbReference type="AlphaFoldDB" id="A0A9X3KIG2"/>
<name>A0A9X3KIG2_9HYPH</name>
<dbReference type="EMBL" id="JAPZLT010000011">
    <property type="protein sequence ID" value="MCZ7911447.1"/>
    <property type="molecule type" value="Genomic_DNA"/>
</dbReference>